<dbReference type="GO" id="GO:0005634">
    <property type="term" value="C:nucleus"/>
    <property type="evidence" value="ECO:0007669"/>
    <property type="project" value="UniProtKB-SubCell"/>
</dbReference>
<dbReference type="InterPro" id="IPR031972">
    <property type="entry name" value="CSRNP_N"/>
</dbReference>
<evidence type="ECO:0000313" key="12">
    <source>
        <dbReference type="Proteomes" id="UP000593567"/>
    </source>
</evidence>
<dbReference type="AlphaFoldDB" id="A0A7J7J445"/>
<protein>
    <recommendedName>
        <fullName evidence="10">Cysteine/serine-rich nuclear protein N-terminal domain-containing protein</fullName>
    </recommendedName>
</protein>
<evidence type="ECO:0000313" key="11">
    <source>
        <dbReference type="EMBL" id="KAF6020883.1"/>
    </source>
</evidence>
<evidence type="ECO:0000256" key="3">
    <source>
        <dbReference type="ARBA" id="ARBA00022703"/>
    </source>
</evidence>
<dbReference type="PANTHER" id="PTHR13580">
    <property type="entry name" value="TGF-BETA INDUCED APOPTOSIS PROTEIN"/>
    <property type="match status" value="1"/>
</dbReference>
<evidence type="ECO:0000256" key="9">
    <source>
        <dbReference type="SAM" id="MobiDB-lite"/>
    </source>
</evidence>
<comment type="similarity">
    <text evidence="2">Belongs to the AXUD1 family.</text>
</comment>
<keyword evidence="8" id="KW-0539">Nucleus</keyword>
<evidence type="ECO:0000256" key="1">
    <source>
        <dbReference type="ARBA" id="ARBA00004123"/>
    </source>
</evidence>
<comment type="caution">
    <text evidence="11">The sequence shown here is derived from an EMBL/GenBank/DDBJ whole genome shotgun (WGS) entry which is preliminary data.</text>
</comment>
<accession>A0A7J7J445</accession>
<dbReference type="OrthoDB" id="5946974at2759"/>
<feature type="region of interest" description="Disordered" evidence="9">
    <location>
        <begin position="431"/>
        <end position="453"/>
    </location>
</feature>
<evidence type="ECO:0000256" key="4">
    <source>
        <dbReference type="ARBA" id="ARBA00023015"/>
    </source>
</evidence>
<dbReference type="PRINTS" id="PR02031">
    <property type="entry name" value="CYSSERRICHNP"/>
</dbReference>
<evidence type="ECO:0000259" key="10">
    <source>
        <dbReference type="Pfam" id="PF16019"/>
    </source>
</evidence>
<gene>
    <name evidence="11" type="ORF">EB796_020798</name>
</gene>
<feature type="compositionally biased region" description="Basic and acidic residues" evidence="9">
    <location>
        <begin position="1"/>
        <end position="19"/>
    </location>
</feature>
<reference evidence="11" key="1">
    <citation type="submission" date="2020-06" db="EMBL/GenBank/DDBJ databases">
        <title>Draft genome of Bugula neritina, a colonial animal packing powerful symbionts and potential medicines.</title>
        <authorList>
            <person name="Rayko M."/>
        </authorList>
    </citation>
    <scope>NUCLEOTIDE SEQUENCE [LARGE SCALE GENOMIC DNA]</scope>
    <source>
        <strain evidence="11">Kwan_BN1</strain>
    </source>
</reference>
<dbReference type="InterPro" id="IPR023260">
    <property type="entry name" value="Cys/Ser-rich_nuc_prot"/>
</dbReference>
<keyword evidence="12" id="KW-1185">Reference proteome</keyword>
<dbReference type="PANTHER" id="PTHR13580:SF9">
    <property type="entry name" value="AXIN1 UP-REGULATED 1, ISOFORM A"/>
    <property type="match status" value="1"/>
</dbReference>
<evidence type="ECO:0000256" key="5">
    <source>
        <dbReference type="ARBA" id="ARBA00023125"/>
    </source>
</evidence>
<evidence type="ECO:0000256" key="2">
    <source>
        <dbReference type="ARBA" id="ARBA00008548"/>
    </source>
</evidence>
<name>A0A7J7J445_BUGNE</name>
<comment type="subcellular location">
    <subcellularLocation>
        <location evidence="1">Nucleus</location>
    </subcellularLocation>
</comment>
<dbReference type="Pfam" id="PF16019">
    <property type="entry name" value="CSRNP_N"/>
    <property type="match status" value="1"/>
</dbReference>
<keyword evidence="7" id="KW-0804">Transcription</keyword>
<evidence type="ECO:0000256" key="8">
    <source>
        <dbReference type="ARBA" id="ARBA00023242"/>
    </source>
</evidence>
<dbReference type="EMBL" id="VXIV02003141">
    <property type="protein sequence ID" value="KAF6020883.1"/>
    <property type="molecule type" value="Genomic_DNA"/>
</dbReference>
<keyword evidence="5" id="KW-0238">DNA-binding</keyword>
<keyword evidence="6" id="KW-0010">Activator</keyword>
<evidence type="ECO:0000256" key="7">
    <source>
        <dbReference type="ARBA" id="ARBA00023163"/>
    </source>
</evidence>
<organism evidence="11 12">
    <name type="scientific">Bugula neritina</name>
    <name type="common">Brown bryozoan</name>
    <name type="synonym">Sertularia neritina</name>
    <dbReference type="NCBI Taxonomy" id="10212"/>
    <lineage>
        <taxon>Eukaryota</taxon>
        <taxon>Metazoa</taxon>
        <taxon>Spiralia</taxon>
        <taxon>Lophotrochozoa</taxon>
        <taxon>Bryozoa</taxon>
        <taxon>Gymnolaemata</taxon>
        <taxon>Cheilostomatida</taxon>
        <taxon>Flustrina</taxon>
        <taxon>Buguloidea</taxon>
        <taxon>Bugulidae</taxon>
        <taxon>Bugula</taxon>
    </lineage>
</organism>
<dbReference type="GO" id="GO:0043565">
    <property type="term" value="F:sequence-specific DNA binding"/>
    <property type="evidence" value="ECO:0007669"/>
    <property type="project" value="TreeGrafter"/>
</dbReference>
<keyword evidence="3" id="KW-0053">Apoptosis</keyword>
<proteinExistence type="inferred from homology"/>
<dbReference type="GO" id="GO:0006915">
    <property type="term" value="P:apoptotic process"/>
    <property type="evidence" value="ECO:0007669"/>
    <property type="project" value="UniProtKB-KW"/>
</dbReference>
<feature type="domain" description="Cysteine/serine-rich nuclear protein N-terminal" evidence="10">
    <location>
        <begin position="49"/>
        <end position="249"/>
    </location>
</feature>
<evidence type="ECO:0000256" key="6">
    <source>
        <dbReference type="ARBA" id="ARBA00023159"/>
    </source>
</evidence>
<dbReference type="GO" id="GO:0000981">
    <property type="term" value="F:DNA-binding transcription factor activity, RNA polymerase II-specific"/>
    <property type="evidence" value="ECO:0007669"/>
    <property type="project" value="TreeGrafter"/>
</dbReference>
<feature type="region of interest" description="Disordered" evidence="9">
    <location>
        <begin position="1"/>
        <end position="45"/>
    </location>
</feature>
<dbReference type="Proteomes" id="UP000593567">
    <property type="component" value="Unassembled WGS sequence"/>
</dbReference>
<keyword evidence="4" id="KW-0805">Transcription regulation</keyword>
<sequence length="510" mass="56477">MPKRKIDEVYSEENDHCEATNDSLESNEDSNESGNSVGSCSGNPKKKLRKSVDFKNVEVFYFPRAQGFACVPSQGGTTLGMSEKHVHEEKYPLKHYRKLRKLVRRKKADVEESAENSFSIEAINDISQDEIIQTDSEEDDTETDGFFLQPVPLRLRRSLLKLSGVRKFDATEKDECKELRGSREECGCSCTITCLPETCLCAINGIQCQVDRFSFPCGCTKKSCGNPSGRVEFNPIKVRKHYRHTMNRLLDEEQQDSQTYKVNAQTEETLVKKSKHIRFKDDDLVEGEADFFNSTETGCCLDCSLTTGTSSFATDTFDSAPCSLECFVSPHQFSHNNHEISVTNASAFSAELALPSVSAENSFESTGEALEPISELLNPILNTADSLDMYSLSNFNTAHSLAVGDHDNSNVKALPEWQSLSHESLLTTNNLIPMKNDDDNSSQSSDNDELLSGNVTSQSEQLLSFSGLKSSPISFQLQTSHNVMHALHAECADVDHSKSSLSLCADAVSI</sequence>